<dbReference type="SUPFAM" id="SSF51735">
    <property type="entry name" value="NAD(P)-binding Rossmann-fold domains"/>
    <property type="match status" value="1"/>
</dbReference>
<proteinExistence type="predicted"/>
<protein>
    <recommendedName>
        <fullName evidence="1">NAD-dependent epimerase/dehydratase domain-containing protein</fullName>
    </recommendedName>
</protein>
<dbReference type="InterPro" id="IPR001509">
    <property type="entry name" value="Epimerase_deHydtase"/>
</dbReference>
<evidence type="ECO:0000259" key="1">
    <source>
        <dbReference type="Pfam" id="PF01370"/>
    </source>
</evidence>
<dbReference type="AlphaFoldDB" id="A0A1G2GYX6"/>
<dbReference type="InterPro" id="IPR050177">
    <property type="entry name" value="Lipid_A_modif_metabolic_enz"/>
</dbReference>
<dbReference type="PANTHER" id="PTHR43245">
    <property type="entry name" value="BIFUNCTIONAL POLYMYXIN RESISTANCE PROTEIN ARNA"/>
    <property type="match status" value="1"/>
</dbReference>
<dbReference type="STRING" id="1802129.A3J04_03390"/>
<sequence length="344" mass="39053">MILVTGGSGYIGGVLVRRFLDKGYRVRVLDAGYFGHEALGDIKDKIELVEDDIRSCGPEVMKGIEHVVHLAGFSNDPTAEYRPKENFAVNVDGTRNIVGLAKDAGVKKFIFASSCSVYYTTNPDDVFEKSEDHFITPSVPYSLSKHMAEDVVLGAKSSTFTPVVFRKGTVYGLSPRMRYDLVVNTMLKDAFKHKRIVLHQGGRMWRPLTDVETVAAGYIWALENNIDGIYNLVDMNILVRDLADEIQRTLYTRCGEMIEIERQDVGVSRSYRVSGERLRKRGFFGSHPLQEAIVEMWNDLKNSGRDLDHSKYYNIRVFEELFADNKNNNHGNHTARNTWADRWA</sequence>
<feature type="domain" description="NAD-dependent epimerase/dehydratase" evidence="1">
    <location>
        <begin position="2"/>
        <end position="231"/>
    </location>
</feature>
<organism evidence="2 3">
    <name type="scientific">Candidatus Ryanbacteria bacterium RIFCSPLOWO2_02_FULL_47_14</name>
    <dbReference type="NCBI Taxonomy" id="1802129"/>
    <lineage>
        <taxon>Bacteria</taxon>
        <taxon>Candidatus Ryaniibacteriota</taxon>
    </lineage>
</organism>
<dbReference type="Proteomes" id="UP000177954">
    <property type="component" value="Unassembled WGS sequence"/>
</dbReference>
<evidence type="ECO:0000313" key="3">
    <source>
        <dbReference type="Proteomes" id="UP000177954"/>
    </source>
</evidence>
<dbReference type="Pfam" id="PF01370">
    <property type="entry name" value="Epimerase"/>
    <property type="match status" value="1"/>
</dbReference>
<dbReference type="PANTHER" id="PTHR43245:SF23">
    <property type="entry name" value="NAD(P)-BINDING DOMAIN-CONTAINING PROTEIN"/>
    <property type="match status" value="1"/>
</dbReference>
<reference evidence="2 3" key="1">
    <citation type="journal article" date="2016" name="Nat. Commun.">
        <title>Thousands of microbial genomes shed light on interconnected biogeochemical processes in an aquifer system.</title>
        <authorList>
            <person name="Anantharaman K."/>
            <person name="Brown C.T."/>
            <person name="Hug L.A."/>
            <person name="Sharon I."/>
            <person name="Castelle C.J."/>
            <person name="Probst A.J."/>
            <person name="Thomas B.C."/>
            <person name="Singh A."/>
            <person name="Wilkins M.J."/>
            <person name="Karaoz U."/>
            <person name="Brodie E.L."/>
            <person name="Williams K.H."/>
            <person name="Hubbard S.S."/>
            <person name="Banfield J.F."/>
        </authorList>
    </citation>
    <scope>NUCLEOTIDE SEQUENCE [LARGE SCALE GENOMIC DNA]</scope>
</reference>
<comment type="caution">
    <text evidence="2">The sequence shown here is derived from an EMBL/GenBank/DDBJ whole genome shotgun (WGS) entry which is preliminary data.</text>
</comment>
<gene>
    <name evidence="2" type="ORF">A3J04_03390</name>
</gene>
<dbReference type="EMBL" id="MHNZ01000033">
    <property type="protein sequence ID" value="OGZ55426.1"/>
    <property type="molecule type" value="Genomic_DNA"/>
</dbReference>
<accession>A0A1G2GYX6</accession>
<dbReference type="InterPro" id="IPR036291">
    <property type="entry name" value="NAD(P)-bd_dom_sf"/>
</dbReference>
<dbReference type="CDD" id="cd08946">
    <property type="entry name" value="SDR_e"/>
    <property type="match status" value="1"/>
</dbReference>
<name>A0A1G2GYX6_9BACT</name>
<evidence type="ECO:0000313" key="2">
    <source>
        <dbReference type="EMBL" id="OGZ55426.1"/>
    </source>
</evidence>
<dbReference type="Gene3D" id="3.40.50.720">
    <property type="entry name" value="NAD(P)-binding Rossmann-like Domain"/>
    <property type="match status" value="1"/>
</dbReference>